<evidence type="ECO:0000256" key="4">
    <source>
        <dbReference type="SAM" id="Phobius"/>
    </source>
</evidence>
<dbReference type="Pfam" id="PF13855">
    <property type="entry name" value="LRR_8"/>
    <property type="match status" value="2"/>
</dbReference>
<dbReference type="VEuPathDB" id="VectorBase:ASIC014225"/>
<organism evidence="5">
    <name type="scientific">Anopheles sinensis</name>
    <name type="common">Mosquito</name>
    <dbReference type="NCBI Taxonomy" id="74873"/>
    <lineage>
        <taxon>Eukaryota</taxon>
        <taxon>Metazoa</taxon>
        <taxon>Ecdysozoa</taxon>
        <taxon>Arthropoda</taxon>
        <taxon>Hexapoda</taxon>
        <taxon>Insecta</taxon>
        <taxon>Pterygota</taxon>
        <taxon>Neoptera</taxon>
        <taxon>Endopterygota</taxon>
        <taxon>Diptera</taxon>
        <taxon>Nematocera</taxon>
        <taxon>Culicoidea</taxon>
        <taxon>Culicidae</taxon>
        <taxon>Anophelinae</taxon>
        <taxon>Anopheles</taxon>
    </lineage>
</organism>
<dbReference type="AlphaFoldDB" id="A0A084W7M5"/>
<evidence type="ECO:0000256" key="1">
    <source>
        <dbReference type="ARBA" id="ARBA00022614"/>
    </source>
</evidence>
<evidence type="ECO:0000313" key="7">
    <source>
        <dbReference type="Proteomes" id="UP000030765"/>
    </source>
</evidence>
<dbReference type="SMART" id="SM00365">
    <property type="entry name" value="LRR_SD22"/>
    <property type="match status" value="4"/>
</dbReference>
<reference evidence="5 7" key="1">
    <citation type="journal article" date="2014" name="BMC Genomics">
        <title>Genome sequence of Anopheles sinensis provides insight into genetics basis of mosquito competence for malaria parasites.</title>
        <authorList>
            <person name="Zhou D."/>
            <person name="Zhang D."/>
            <person name="Ding G."/>
            <person name="Shi L."/>
            <person name="Hou Q."/>
            <person name="Ye Y."/>
            <person name="Xu Y."/>
            <person name="Zhou H."/>
            <person name="Xiong C."/>
            <person name="Li S."/>
            <person name="Yu J."/>
            <person name="Hong S."/>
            <person name="Yu X."/>
            <person name="Zou P."/>
            <person name="Chen C."/>
            <person name="Chang X."/>
            <person name="Wang W."/>
            <person name="Lv Y."/>
            <person name="Sun Y."/>
            <person name="Ma L."/>
            <person name="Shen B."/>
            <person name="Zhu C."/>
        </authorList>
    </citation>
    <scope>NUCLEOTIDE SEQUENCE [LARGE SCALE GENOMIC DNA]</scope>
</reference>
<accession>A0A084W7M5</accession>
<dbReference type="STRING" id="74873.A0A084W7M5"/>
<dbReference type="EnsemblMetazoa" id="ASIC014225-RA">
    <property type="protein sequence ID" value="ASIC014225-PA"/>
    <property type="gene ID" value="ASIC014225"/>
</dbReference>
<keyword evidence="4" id="KW-0812">Transmembrane</keyword>
<dbReference type="EMBL" id="KE525315">
    <property type="protein sequence ID" value="KFB46219.1"/>
    <property type="molecule type" value="Genomic_DNA"/>
</dbReference>
<keyword evidence="4" id="KW-0472">Membrane</keyword>
<dbReference type="Pfam" id="PF00560">
    <property type="entry name" value="LRR_1"/>
    <property type="match status" value="1"/>
</dbReference>
<keyword evidence="4" id="KW-1133">Transmembrane helix</keyword>
<dbReference type="PROSITE" id="PS51450">
    <property type="entry name" value="LRR"/>
    <property type="match status" value="3"/>
</dbReference>
<keyword evidence="1" id="KW-0433">Leucine-rich repeat</keyword>
<dbReference type="InterPro" id="IPR032675">
    <property type="entry name" value="LRR_dom_sf"/>
</dbReference>
<feature type="transmembrane region" description="Helical" evidence="4">
    <location>
        <begin position="666"/>
        <end position="687"/>
    </location>
</feature>
<dbReference type="EMBL" id="ATLV01021267">
    <property type="status" value="NOT_ANNOTATED_CDS"/>
    <property type="molecule type" value="Genomic_DNA"/>
</dbReference>
<keyword evidence="3" id="KW-0175">Coiled coil</keyword>
<dbReference type="InterPro" id="IPR001611">
    <property type="entry name" value="Leu-rich_rpt"/>
</dbReference>
<evidence type="ECO:0000256" key="2">
    <source>
        <dbReference type="ARBA" id="ARBA00022737"/>
    </source>
</evidence>
<dbReference type="SUPFAM" id="SSF52058">
    <property type="entry name" value="L domain-like"/>
    <property type="match status" value="1"/>
</dbReference>
<dbReference type="Proteomes" id="UP000030765">
    <property type="component" value="Unassembled WGS sequence"/>
</dbReference>
<keyword evidence="2" id="KW-0677">Repeat</keyword>
<gene>
    <name evidence="5" type="ORF">ZHAS_00014225</name>
</gene>
<dbReference type="PANTHER" id="PTHR24366:SF171">
    <property type="entry name" value="LEUCINE RICH REPEAT NEURONAL 4"/>
    <property type="match status" value="1"/>
</dbReference>
<proteinExistence type="predicted"/>
<sequence>MQPVSEKKLTEVKTLFSVIHTGISQVYIYTCDTSATYSGYYGYSRENATFNNVYINASLSYRLDCEYAQYKKFVKFLNSTIDEVPKKLFDTFQSLTNVILSNCDIQQINRYSMERATYLQQLDLSLNALEEVKSYAFTGASSLVTLNLSNNRITTIEPTAFYTLPALQILYLNGNKLRLLDSSLFSQLVALRHLFLNKNELEVIEGKPFEANTKLQYLRLQDNRISVVDDTVFDTSSLLTVSLSNNSLKKLNLQNARMKTVLVSNNSLEELYLSPWIETLMAENNRITQIRGDRSANMSIELLKLENNSLSSIEAINWMRSLKVLDLTNNKLGSLAIDSFAKLTKLEQLRLERTDVTGLQHGTFAQQELLQWLDLSNNNLDQFDLDILTSSTQLKTLYLDGNRLKSIDYKNMKKIFPELVELGLVDNLWNCSFLTNIVRYCNEHGIKLIKGDTTEEVQKQTNVKGIYCYDEKNPIRHWNTTVQHLLGANASETDVLQTMLQSVLDDVQRFSKDHSTAVNKTDKLEATILDLTRRQISLDSALVDLRKSLLDLRLSLLSNRTNTSAVGTEELQRMINSVNNLTLEKQHLSEERLELKINTQSYRVDQALEATKDNRDKVTAFGMRLEEWIGSMLSPLGRGAGLVGADKQQQIQHVESGSSAGGASSGLLVAVLVMVCLMTGVFVYSLLRSKFRRLHSVERRRYANRDSSLSTIVDNDI</sequence>
<dbReference type="PANTHER" id="PTHR24366">
    <property type="entry name" value="IG(IMMUNOGLOBULIN) AND LRR(LEUCINE RICH REPEAT) DOMAINS"/>
    <property type="match status" value="1"/>
</dbReference>
<dbReference type="OrthoDB" id="7789470at2759"/>
<protein>
    <recommendedName>
        <fullName evidence="8">Leucine-rich immune protein (TM)</fullName>
    </recommendedName>
</protein>
<evidence type="ECO:0000256" key="3">
    <source>
        <dbReference type="SAM" id="Coils"/>
    </source>
</evidence>
<evidence type="ECO:0000313" key="5">
    <source>
        <dbReference type="EMBL" id="KFB46219.1"/>
    </source>
</evidence>
<dbReference type="InterPro" id="IPR003591">
    <property type="entry name" value="Leu-rich_rpt_typical-subtyp"/>
</dbReference>
<evidence type="ECO:0008006" key="8">
    <source>
        <dbReference type="Google" id="ProtNLM"/>
    </source>
</evidence>
<reference evidence="6" key="2">
    <citation type="submission" date="2020-05" db="UniProtKB">
        <authorList>
            <consortium name="EnsemblMetazoa"/>
        </authorList>
    </citation>
    <scope>IDENTIFICATION</scope>
</reference>
<feature type="coiled-coil region" evidence="3">
    <location>
        <begin position="571"/>
        <end position="598"/>
    </location>
</feature>
<dbReference type="Gene3D" id="3.80.10.10">
    <property type="entry name" value="Ribonuclease Inhibitor"/>
    <property type="match status" value="2"/>
</dbReference>
<name>A0A084W7M5_ANOSI</name>
<keyword evidence="7" id="KW-1185">Reference proteome</keyword>
<dbReference type="VEuPathDB" id="VectorBase:ASIS019023"/>
<evidence type="ECO:0000313" key="6">
    <source>
        <dbReference type="EnsemblMetazoa" id="ASIC014225-PA"/>
    </source>
</evidence>
<dbReference type="SMART" id="SM00369">
    <property type="entry name" value="LRR_TYP"/>
    <property type="match status" value="8"/>
</dbReference>
<dbReference type="OMA" id="DNNWNCS"/>